<dbReference type="Proteomes" id="UP001381693">
    <property type="component" value="Unassembled WGS sequence"/>
</dbReference>
<dbReference type="AlphaFoldDB" id="A0AAN9A247"/>
<protein>
    <submittedName>
        <fullName evidence="1">Uncharacterized protein</fullName>
    </submittedName>
</protein>
<evidence type="ECO:0000313" key="2">
    <source>
        <dbReference type="Proteomes" id="UP001381693"/>
    </source>
</evidence>
<proteinExistence type="predicted"/>
<dbReference type="PROSITE" id="PS51257">
    <property type="entry name" value="PROKAR_LIPOPROTEIN"/>
    <property type="match status" value="1"/>
</dbReference>
<gene>
    <name evidence="1" type="ORF">SK128_014171</name>
</gene>
<evidence type="ECO:0000313" key="1">
    <source>
        <dbReference type="EMBL" id="KAK7077616.1"/>
    </source>
</evidence>
<organism evidence="1 2">
    <name type="scientific">Halocaridina rubra</name>
    <name type="common">Hawaiian red shrimp</name>
    <dbReference type="NCBI Taxonomy" id="373956"/>
    <lineage>
        <taxon>Eukaryota</taxon>
        <taxon>Metazoa</taxon>
        <taxon>Ecdysozoa</taxon>
        <taxon>Arthropoda</taxon>
        <taxon>Crustacea</taxon>
        <taxon>Multicrustacea</taxon>
        <taxon>Malacostraca</taxon>
        <taxon>Eumalacostraca</taxon>
        <taxon>Eucarida</taxon>
        <taxon>Decapoda</taxon>
        <taxon>Pleocyemata</taxon>
        <taxon>Caridea</taxon>
        <taxon>Atyoidea</taxon>
        <taxon>Atyidae</taxon>
        <taxon>Halocaridina</taxon>
    </lineage>
</organism>
<comment type="caution">
    <text evidence="1">The sequence shown here is derived from an EMBL/GenBank/DDBJ whole genome shotgun (WGS) entry which is preliminary data.</text>
</comment>
<sequence length="72" mass="8253">MPVINAKVCHVADWLHSSEHVAAQCLSSCGCEWVDVALVYICCSFARAFKIYFIHIRATKKHVRRILCNFIE</sequence>
<keyword evidence="2" id="KW-1185">Reference proteome</keyword>
<accession>A0AAN9A247</accession>
<reference evidence="1 2" key="1">
    <citation type="submission" date="2023-11" db="EMBL/GenBank/DDBJ databases">
        <title>Halocaridina rubra genome assembly.</title>
        <authorList>
            <person name="Smith C."/>
        </authorList>
    </citation>
    <scope>NUCLEOTIDE SEQUENCE [LARGE SCALE GENOMIC DNA]</scope>
    <source>
        <strain evidence="1">EP-1</strain>
        <tissue evidence="1">Whole</tissue>
    </source>
</reference>
<dbReference type="EMBL" id="JAXCGZ010008491">
    <property type="protein sequence ID" value="KAK7077616.1"/>
    <property type="molecule type" value="Genomic_DNA"/>
</dbReference>
<name>A0AAN9A247_HALRR</name>